<sequence length="228" mass="23758">MKKLFLFGLACLISTAMVFAQESKTFQLSGFDKLAMGSAFKVDVKKGSQFSVTATGQPDDIKDLEAKVTSGILKIGYRGNNWNKNRKTVNINITMPALEAVDFSGASKAQVGNFPNSKTMAIEVSGASSVTMNFSAPKVSLDLSGASSLTIVGQCDILSGEVSGASSFKGEGFPAKEVNIEASGASSAYVMANATIHADASGASRIRYSGSVKDIHSNTSGASSVKRD</sequence>
<organism evidence="3 4">
    <name type="scientific">Dyadobacter koreensis</name>
    <dbReference type="NCBI Taxonomy" id="408657"/>
    <lineage>
        <taxon>Bacteria</taxon>
        <taxon>Pseudomonadati</taxon>
        <taxon>Bacteroidota</taxon>
        <taxon>Cytophagia</taxon>
        <taxon>Cytophagales</taxon>
        <taxon>Spirosomataceae</taxon>
        <taxon>Dyadobacter</taxon>
    </lineage>
</organism>
<feature type="chain" id="PRO_5011439804" evidence="1">
    <location>
        <begin position="21"/>
        <end position="228"/>
    </location>
</feature>
<reference evidence="3 4" key="1">
    <citation type="submission" date="2016-10" db="EMBL/GenBank/DDBJ databases">
        <authorList>
            <person name="de Groot N.N."/>
        </authorList>
    </citation>
    <scope>NUCLEOTIDE SEQUENCE [LARGE SCALE GENOMIC DNA]</scope>
    <source>
        <strain evidence="3 4">DSM 19938</strain>
    </source>
</reference>
<evidence type="ECO:0000313" key="4">
    <source>
        <dbReference type="Proteomes" id="UP000199532"/>
    </source>
</evidence>
<dbReference type="AlphaFoldDB" id="A0A1H7AIX8"/>
<feature type="signal peptide" evidence="1">
    <location>
        <begin position="1"/>
        <end position="20"/>
    </location>
</feature>
<dbReference type="Proteomes" id="UP000199532">
    <property type="component" value="Unassembled WGS sequence"/>
</dbReference>
<dbReference type="Pfam" id="PF10988">
    <property type="entry name" value="DUF2807"/>
    <property type="match status" value="1"/>
</dbReference>
<name>A0A1H7AIX8_9BACT</name>
<accession>A0A1H7AIX8</accession>
<evidence type="ECO:0000259" key="2">
    <source>
        <dbReference type="Pfam" id="PF10988"/>
    </source>
</evidence>
<dbReference type="Gene3D" id="2.160.20.120">
    <property type="match status" value="1"/>
</dbReference>
<dbReference type="RefSeq" id="WP_090340997.1">
    <property type="nucleotide sequence ID" value="NZ_FNXY01000010.1"/>
</dbReference>
<evidence type="ECO:0000256" key="1">
    <source>
        <dbReference type="SAM" id="SignalP"/>
    </source>
</evidence>
<feature type="domain" description="Putative auto-transporter adhesin head GIN" evidence="2">
    <location>
        <begin position="31"/>
        <end position="211"/>
    </location>
</feature>
<dbReference type="EMBL" id="FNXY01000010">
    <property type="protein sequence ID" value="SEJ61860.1"/>
    <property type="molecule type" value="Genomic_DNA"/>
</dbReference>
<dbReference type="InterPro" id="IPR021255">
    <property type="entry name" value="DUF2807"/>
</dbReference>
<keyword evidence="4" id="KW-1185">Reference proteome</keyword>
<dbReference type="OrthoDB" id="980382at2"/>
<keyword evidence="1" id="KW-0732">Signal</keyword>
<proteinExistence type="predicted"/>
<evidence type="ECO:0000313" key="3">
    <source>
        <dbReference type="EMBL" id="SEJ61860.1"/>
    </source>
</evidence>
<gene>
    <name evidence="3" type="ORF">SAMN04487995_5514</name>
</gene>
<dbReference type="STRING" id="408657.SAMN04487995_5514"/>
<protein>
    <submittedName>
        <fullName evidence="3">Putative auto-transporter adhesin, head GIN domain</fullName>
    </submittedName>
</protein>